<name>A0ABU4TFY3_9PSEU</name>
<dbReference type="EMBL" id="JAXAVW010000056">
    <property type="protein sequence ID" value="MDX8037112.1"/>
    <property type="molecule type" value="Genomic_DNA"/>
</dbReference>
<comment type="caution">
    <text evidence="1">The sequence shown here is derived from an EMBL/GenBank/DDBJ whole genome shotgun (WGS) entry which is preliminary data.</text>
</comment>
<dbReference type="Pfam" id="PF07081">
    <property type="entry name" value="DUF1349"/>
    <property type="match status" value="1"/>
</dbReference>
<dbReference type="PANTHER" id="PTHR35332:SF2">
    <property type="entry name" value="REGULATION OF ENOLASE PROTEIN 1"/>
    <property type="match status" value="1"/>
</dbReference>
<gene>
    <name evidence="1" type="ORF">SK803_43560</name>
</gene>
<dbReference type="Proteomes" id="UP001285521">
    <property type="component" value="Unassembled WGS sequence"/>
</dbReference>
<protein>
    <submittedName>
        <fullName evidence="1">DUF1349 domain-containing protein</fullName>
    </submittedName>
</protein>
<reference evidence="1 2" key="2">
    <citation type="submission" date="2023-11" db="EMBL/GenBank/DDBJ databases">
        <authorList>
            <person name="Lara A.C."/>
            <person name="Chronakova A."/>
        </authorList>
    </citation>
    <scope>NUCLEOTIDE SEQUENCE [LARGE SCALE GENOMIC DNA]</scope>
    <source>
        <strain evidence="1 2">BCCO 10_0856</strain>
    </source>
</reference>
<dbReference type="PANTHER" id="PTHR35332">
    <property type="entry name" value="REGULATION OF ENOLASE PROTEIN 1"/>
    <property type="match status" value="1"/>
</dbReference>
<sequence length="183" mass="20278">MRFMDLTGWTWLNEPRQWSTDPLTVHADPSSDFWRLTGNGIIRDNGHLYGLSLTGDFTITATFSGEYAAQYDHAGVGLLIDGENWIKAGVEVFDGKQQASTVVTRGFSDWNLALTPAFERFTISAERKGDAVWVRYGIDGEEPSKLLRKAFFPPAAEAKAGIMAASPEGDGFVTQFHEVQLTR</sequence>
<dbReference type="RefSeq" id="WP_319972110.1">
    <property type="nucleotide sequence ID" value="NZ_JAXAVW010000056.1"/>
</dbReference>
<organism evidence="1 2">
    <name type="scientific">Lentzea miocenica</name>
    <dbReference type="NCBI Taxonomy" id="3095431"/>
    <lineage>
        <taxon>Bacteria</taxon>
        <taxon>Bacillati</taxon>
        <taxon>Actinomycetota</taxon>
        <taxon>Actinomycetes</taxon>
        <taxon>Pseudonocardiales</taxon>
        <taxon>Pseudonocardiaceae</taxon>
        <taxon>Lentzea</taxon>
    </lineage>
</organism>
<dbReference type="SUPFAM" id="SSF49899">
    <property type="entry name" value="Concanavalin A-like lectins/glucanases"/>
    <property type="match status" value="1"/>
</dbReference>
<keyword evidence="2" id="KW-1185">Reference proteome</keyword>
<reference evidence="1 2" key="1">
    <citation type="submission" date="2023-11" db="EMBL/GenBank/DDBJ databases">
        <title>Lentzea sokolovensis, sp. nov., Lentzea kristufkii, sp. nov., and Lentzea miocenensis, sp. nov., rare actinobacteria from Sokolov Coal Basin, Miocene lacustrine sediment, Czech Republic.</title>
        <authorList>
            <person name="Lara A."/>
            <person name="Kotroba L."/>
            <person name="Nouioui I."/>
            <person name="Neumann-Schaal M."/>
            <person name="Mast Y."/>
            <person name="Chronakova A."/>
        </authorList>
    </citation>
    <scope>NUCLEOTIDE SEQUENCE [LARGE SCALE GENOMIC DNA]</scope>
    <source>
        <strain evidence="1 2">BCCO 10_0856</strain>
    </source>
</reference>
<dbReference type="InterPro" id="IPR013320">
    <property type="entry name" value="ConA-like_dom_sf"/>
</dbReference>
<accession>A0ABU4TFY3</accession>
<evidence type="ECO:0000313" key="1">
    <source>
        <dbReference type="EMBL" id="MDX8037112.1"/>
    </source>
</evidence>
<dbReference type="Gene3D" id="2.60.120.200">
    <property type="match status" value="1"/>
</dbReference>
<dbReference type="InterPro" id="IPR009784">
    <property type="entry name" value="DUF1349"/>
</dbReference>
<evidence type="ECO:0000313" key="2">
    <source>
        <dbReference type="Proteomes" id="UP001285521"/>
    </source>
</evidence>
<proteinExistence type="predicted"/>